<dbReference type="PROSITE" id="PS50889">
    <property type="entry name" value="S4"/>
    <property type="match status" value="1"/>
</dbReference>
<evidence type="ECO:0000256" key="4">
    <source>
        <dbReference type="PROSITE-ProRule" id="PRU00182"/>
    </source>
</evidence>
<dbReference type="OrthoDB" id="9807213at2"/>
<dbReference type="SMART" id="SM00363">
    <property type="entry name" value="S4"/>
    <property type="match status" value="1"/>
</dbReference>
<evidence type="ECO:0000256" key="5">
    <source>
        <dbReference type="RuleBase" id="RU003887"/>
    </source>
</evidence>
<dbReference type="InterPro" id="IPR036986">
    <property type="entry name" value="S4_RNA-bd_sf"/>
</dbReference>
<evidence type="ECO:0000256" key="2">
    <source>
        <dbReference type="ARBA" id="ARBA00022884"/>
    </source>
</evidence>
<sequence length="242" mass="26305">MPVQRIDRLLTNMGLCSRKEAAAAAKSGAVTVDGEICRDASRKIDPEKCRLTFRGEPVSYEGNVYLMLHKPLGVLSATEDREQKTVLDLLPQPYRARGVFPVGRLDKDTSGLLLLTDDGALGHALTSPRRQVEKVYEAEADGVLGQADIDAFAAGLALRDGTVCRPAKLEIRAVREGHSYVTVTVCEGKYHQVRRMLAARGAPVLALKRVAEGPLPLDPALEPGQWRPLRSDEIGLLRAGFG</sequence>
<dbReference type="EMBL" id="NHOC01000001">
    <property type="protein sequence ID" value="OUM21721.1"/>
    <property type="molecule type" value="Genomic_DNA"/>
</dbReference>
<dbReference type="GO" id="GO:0003723">
    <property type="term" value="F:RNA binding"/>
    <property type="evidence" value="ECO:0007669"/>
    <property type="project" value="UniProtKB-KW"/>
</dbReference>
<evidence type="ECO:0000313" key="8">
    <source>
        <dbReference type="Proteomes" id="UP000194903"/>
    </source>
</evidence>
<evidence type="ECO:0000313" key="7">
    <source>
        <dbReference type="EMBL" id="OUM21721.1"/>
    </source>
</evidence>
<gene>
    <name evidence="7" type="ORF">CBW42_00355</name>
</gene>
<dbReference type="SUPFAM" id="SSF55174">
    <property type="entry name" value="Alpha-L RNA-binding motif"/>
    <property type="match status" value="1"/>
</dbReference>
<dbReference type="EC" id="5.4.99.-" evidence="5"/>
<dbReference type="GO" id="GO:0000455">
    <property type="term" value="P:enzyme-directed rRNA pseudouridine synthesis"/>
    <property type="evidence" value="ECO:0007669"/>
    <property type="project" value="UniProtKB-ARBA"/>
</dbReference>
<dbReference type="CDD" id="cd00165">
    <property type="entry name" value="S4"/>
    <property type="match status" value="1"/>
</dbReference>
<dbReference type="PANTHER" id="PTHR47683">
    <property type="entry name" value="PSEUDOURIDINE SYNTHASE FAMILY PROTEIN-RELATED"/>
    <property type="match status" value="1"/>
</dbReference>
<dbReference type="AlphaFoldDB" id="A0A252F7H7"/>
<dbReference type="PANTHER" id="PTHR47683:SF4">
    <property type="entry name" value="PSEUDOURIDINE SYNTHASE"/>
    <property type="match status" value="1"/>
</dbReference>
<dbReference type="GO" id="GO:0120159">
    <property type="term" value="F:rRNA pseudouridine synthase activity"/>
    <property type="evidence" value="ECO:0007669"/>
    <property type="project" value="UniProtKB-ARBA"/>
</dbReference>
<dbReference type="InterPro" id="IPR006145">
    <property type="entry name" value="PsdUridine_synth_RsuA/RluA"/>
</dbReference>
<dbReference type="RefSeq" id="WP_087016658.1">
    <property type="nucleotide sequence ID" value="NZ_CP178353.1"/>
</dbReference>
<dbReference type="PROSITE" id="PS01149">
    <property type="entry name" value="PSI_RSU"/>
    <property type="match status" value="1"/>
</dbReference>
<protein>
    <recommendedName>
        <fullName evidence="5">Pseudouridine synthase</fullName>
        <ecNumber evidence="5">5.4.99.-</ecNumber>
    </recommendedName>
</protein>
<accession>A0A252F7H7</accession>
<feature type="domain" description="RNA-binding S4" evidence="6">
    <location>
        <begin position="4"/>
        <end position="63"/>
    </location>
</feature>
<dbReference type="Pfam" id="PF00849">
    <property type="entry name" value="PseudoU_synth_2"/>
    <property type="match status" value="1"/>
</dbReference>
<evidence type="ECO:0000256" key="1">
    <source>
        <dbReference type="ARBA" id="ARBA00008348"/>
    </source>
</evidence>
<dbReference type="Gene3D" id="3.10.290.10">
    <property type="entry name" value="RNA-binding S4 domain"/>
    <property type="match status" value="1"/>
</dbReference>
<evidence type="ECO:0000259" key="6">
    <source>
        <dbReference type="SMART" id="SM00363"/>
    </source>
</evidence>
<dbReference type="InterPro" id="IPR000748">
    <property type="entry name" value="PsdUridine_synth_RsuA/RluB/E/F"/>
</dbReference>
<comment type="caution">
    <text evidence="7">The sequence shown here is derived from an EMBL/GenBank/DDBJ whole genome shotgun (WGS) entry which is preliminary data.</text>
</comment>
<dbReference type="Pfam" id="PF01479">
    <property type="entry name" value="S4"/>
    <property type="match status" value="1"/>
</dbReference>
<reference evidence="7 8" key="1">
    <citation type="submission" date="2017-05" db="EMBL/GenBank/DDBJ databases">
        <title>Butyricicoccus porcorum sp. nov. a butyrate-producing bacterium from the swine intestinal tract.</title>
        <authorList>
            <person name="Trachsel J."/>
            <person name="Humphrey S."/>
            <person name="Allen H.K."/>
        </authorList>
    </citation>
    <scope>NUCLEOTIDE SEQUENCE [LARGE SCALE GENOMIC DNA]</scope>
    <source>
        <strain evidence="7">BB10</strain>
    </source>
</reference>
<dbReference type="SUPFAM" id="SSF55120">
    <property type="entry name" value="Pseudouridine synthase"/>
    <property type="match status" value="1"/>
</dbReference>
<dbReference type="InterPro" id="IPR020094">
    <property type="entry name" value="TruA/RsuA/RluB/E/F_N"/>
</dbReference>
<keyword evidence="8" id="KW-1185">Reference proteome</keyword>
<dbReference type="Gene3D" id="3.30.70.580">
    <property type="entry name" value="Pseudouridine synthase I, catalytic domain, N-terminal subdomain"/>
    <property type="match status" value="1"/>
</dbReference>
<dbReference type="Gene3D" id="3.30.70.1560">
    <property type="entry name" value="Alpha-L RNA-binding motif"/>
    <property type="match status" value="1"/>
</dbReference>
<dbReference type="NCBIfam" id="TIGR00093">
    <property type="entry name" value="pseudouridine synthase"/>
    <property type="match status" value="1"/>
</dbReference>
<dbReference type="InterPro" id="IPR042092">
    <property type="entry name" value="PsdUridine_s_RsuA/RluB/E/F_cat"/>
</dbReference>
<dbReference type="InterPro" id="IPR020103">
    <property type="entry name" value="PsdUridine_synth_cat_dom_sf"/>
</dbReference>
<name>A0A252F7H7_9FIRM</name>
<evidence type="ECO:0000256" key="3">
    <source>
        <dbReference type="ARBA" id="ARBA00023235"/>
    </source>
</evidence>
<dbReference type="Proteomes" id="UP000194903">
    <property type="component" value="Unassembled WGS sequence"/>
</dbReference>
<keyword evidence="3 5" id="KW-0413">Isomerase</keyword>
<dbReference type="CDD" id="cd02553">
    <property type="entry name" value="PseudoU_synth_RsuA"/>
    <property type="match status" value="1"/>
</dbReference>
<keyword evidence="2 4" id="KW-0694">RNA-binding</keyword>
<comment type="similarity">
    <text evidence="1 5">Belongs to the pseudouridine synthase RsuA family.</text>
</comment>
<proteinExistence type="inferred from homology"/>
<dbReference type="InterPro" id="IPR002942">
    <property type="entry name" value="S4_RNA-bd"/>
</dbReference>
<organism evidence="7 8">
    <name type="scientific">Butyricicoccus porcorum</name>
    <dbReference type="NCBI Taxonomy" id="1945634"/>
    <lineage>
        <taxon>Bacteria</taxon>
        <taxon>Bacillati</taxon>
        <taxon>Bacillota</taxon>
        <taxon>Clostridia</taxon>
        <taxon>Eubacteriales</taxon>
        <taxon>Butyricicoccaceae</taxon>
        <taxon>Butyricicoccus</taxon>
    </lineage>
</organism>
<dbReference type="InterPro" id="IPR018496">
    <property type="entry name" value="PsdUridine_synth_RsuA/RluB_CS"/>
</dbReference>
<dbReference type="InterPro" id="IPR050343">
    <property type="entry name" value="RsuA_PseudoU_synthase"/>
</dbReference>